<evidence type="ECO:0000313" key="14">
    <source>
        <dbReference type="Proteomes" id="UP000834106"/>
    </source>
</evidence>
<evidence type="ECO:0000256" key="11">
    <source>
        <dbReference type="SAM" id="Phobius"/>
    </source>
</evidence>
<dbReference type="Gene3D" id="1.20.58.70">
    <property type="match status" value="1"/>
</dbReference>
<gene>
    <name evidence="13" type="ORF">FPE_LOCUS32441</name>
</gene>
<dbReference type="EMBL" id="OU503056">
    <property type="protein sequence ID" value="CAI9785011.1"/>
    <property type="molecule type" value="Genomic_DNA"/>
</dbReference>
<comment type="subcellular location">
    <subcellularLocation>
        <location evidence="1">Endoplasmic reticulum membrane</location>
        <topology evidence="1">Single-pass membrane protein</topology>
    </subcellularLocation>
</comment>
<evidence type="ECO:0000256" key="1">
    <source>
        <dbReference type="ARBA" id="ARBA00004389"/>
    </source>
</evidence>
<reference evidence="13" key="1">
    <citation type="submission" date="2023-05" db="EMBL/GenBank/DDBJ databases">
        <authorList>
            <person name="Huff M."/>
        </authorList>
    </citation>
    <scope>NUCLEOTIDE SEQUENCE</scope>
</reference>
<evidence type="ECO:0000256" key="4">
    <source>
        <dbReference type="ARBA" id="ARBA00022502"/>
    </source>
</evidence>
<keyword evidence="6" id="KW-0256">Endoplasmic reticulum</keyword>
<dbReference type="AlphaFoldDB" id="A0AAD2ABF8"/>
<name>A0AAD2ABF8_9LAMI</name>
<dbReference type="SMART" id="SM00780">
    <property type="entry name" value="PIG-X"/>
    <property type="match status" value="1"/>
</dbReference>
<dbReference type="GO" id="GO:0005789">
    <property type="term" value="C:endoplasmic reticulum membrane"/>
    <property type="evidence" value="ECO:0007669"/>
    <property type="project" value="UniProtKB-SubCell"/>
</dbReference>
<protein>
    <recommendedName>
        <fullName evidence="12">Syntaxin N-terminal domain-containing protein</fullName>
    </recommendedName>
</protein>
<dbReference type="Proteomes" id="UP000834106">
    <property type="component" value="Chromosome 21"/>
</dbReference>
<dbReference type="PANTHER" id="PTHR28650:SF1">
    <property type="entry name" value="PHOSPHATIDYLINOSITOL-GLYCAN BIOSYNTHESIS CLASS X PROTEIN"/>
    <property type="match status" value="1"/>
</dbReference>
<evidence type="ECO:0000256" key="9">
    <source>
        <dbReference type="ARBA" id="ARBA00023180"/>
    </source>
</evidence>
<proteinExistence type="inferred from homology"/>
<comment type="pathway">
    <text evidence="2">Glycolipid biosynthesis; glycosylphosphatidylinositol-anchor biosynthesis.</text>
</comment>
<feature type="transmembrane region" description="Helical" evidence="11">
    <location>
        <begin position="73"/>
        <end position="92"/>
    </location>
</feature>
<accession>A0AAD2ABF8</accession>
<organism evidence="13 14">
    <name type="scientific">Fraxinus pennsylvanica</name>
    <dbReference type="NCBI Taxonomy" id="56036"/>
    <lineage>
        <taxon>Eukaryota</taxon>
        <taxon>Viridiplantae</taxon>
        <taxon>Streptophyta</taxon>
        <taxon>Embryophyta</taxon>
        <taxon>Tracheophyta</taxon>
        <taxon>Spermatophyta</taxon>
        <taxon>Magnoliopsida</taxon>
        <taxon>eudicotyledons</taxon>
        <taxon>Gunneridae</taxon>
        <taxon>Pentapetalae</taxon>
        <taxon>asterids</taxon>
        <taxon>lamiids</taxon>
        <taxon>Lamiales</taxon>
        <taxon>Oleaceae</taxon>
        <taxon>Oleeae</taxon>
        <taxon>Fraxinus</taxon>
    </lineage>
</organism>
<sequence>MSFQDLESGRGLGSRRDYINGKQDPTQAVASGIFQINTAVSTFQRLVNTLGTPKDTPELREKLYAMEVQHFQVQLYLAIGFGLIFLVMNSNAMPATDEEHKFCGEKYVTNTYFKKHDSLIDSQFEEFIANKIPLGLCKVLLDERYFMPRLLAVRRNLIGEGSHRQLSSSIRIKMQGESISKLPAQSCQIIIVEKLPSGVFADPFELQHLLHRGVFTDVTVLGDTNLELPSFRSNRSVVEIHLDMGYNMSSGGKDELEVNLRLPLHARYAPLGHGFSKVEFVQPDLFMRCGFEGKAFNGSCLFMPTNDDVDYKASPIVWEVPCGIKKHAGVVSAVTFLSAIVSALLIVSTSIYHSHNTIFQ</sequence>
<keyword evidence="9" id="KW-0325">Glycoprotein</keyword>
<evidence type="ECO:0000256" key="3">
    <source>
        <dbReference type="ARBA" id="ARBA00010345"/>
    </source>
</evidence>
<evidence type="ECO:0000256" key="5">
    <source>
        <dbReference type="ARBA" id="ARBA00022692"/>
    </source>
</evidence>
<evidence type="ECO:0000259" key="12">
    <source>
        <dbReference type="Pfam" id="PF14523"/>
    </source>
</evidence>
<keyword evidence="4" id="KW-0337">GPI-anchor biosynthesis</keyword>
<comment type="similarity">
    <text evidence="3">Belongs to the PIGX family.</text>
</comment>
<feature type="region of interest" description="Disordered" evidence="10">
    <location>
        <begin position="1"/>
        <end position="20"/>
    </location>
</feature>
<keyword evidence="8 11" id="KW-0472">Membrane</keyword>
<dbReference type="FunFam" id="1.20.58.70:FF:000095">
    <property type="entry name" value="Syntaxin-22"/>
    <property type="match status" value="1"/>
</dbReference>
<evidence type="ECO:0000256" key="8">
    <source>
        <dbReference type="ARBA" id="ARBA00023136"/>
    </source>
</evidence>
<evidence type="ECO:0000256" key="2">
    <source>
        <dbReference type="ARBA" id="ARBA00004687"/>
    </source>
</evidence>
<keyword evidence="7 11" id="KW-1133">Transmembrane helix</keyword>
<dbReference type="GO" id="GO:0006506">
    <property type="term" value="P:GPI anchor biosynthetic process"/>
    <property type="evidence" value="ECO:0007669"/>
    <property type="project" value="UniProtKB-KW"/>
</dbReference>
<dbReference type="InterPro" id="IPR006011">
    <property type="entry name" value="Syntaxin_N"/>
</dbReference>
<evidence type="ECO:0000256" key="6">
    <source>
        <dbReference type="ARBA" id="ARBA00022824"/>
    </source>
</evidence>
<keyword evidence="14" id="KW-1185">Reference proteome</keyword>
<dbReference type="Pfam" id="PF08320">
    <property type="entry name" value="PIG-X"/>
    <property type="match status" value="1"/>
</dbReference>
<evidence type="ECO:0000313" key="13">
    <source>
        <dbReference type="EMBL" id="CAI9785011.1"/>
    </source>
</evidence>
<dbReference type="Pfam" id="PF14523">
    <property type="entry name" value="Syntaxin_2"/>
    <property type="match status" value="1"/>
</dbReference>
<feature type="domain" description="Syntaxin N-terminal" evidence="12">
    <location>
        <begin position="26"/>
        <end position="66"/>
    </location>
</feature>
<evidence type="ECO:0000256" key="10">
    <source>
        <dbReference type="SAM" id="MobiDB-lite"/>
    </source>
</evidence>
<evidence type="ECO:0000256" key="7">
    <source>
        <dbReference type="ARBA" id="ARBA00022989"/>
    </source>
</evidence>
<keyword evidence="5 11" id="KW-0812">Transmembrane</keyword>
<feature type="transmembrane region" description="Helical" evidence="11">
    <location>
        <begin position="330"/>
        <end position="352"/>
    </location>
</feature>
<dbReference type="PANTHER" id="PTHR28650">
    <property type="entry name" value="PHOSPHATIDYLINOSITOL-GLYCAN BIOSYNTHESIS CLASS X PROTEIN"/>
    <property type="match status" value="1"/>
</dbReference>
<dbReference type="InterPro" id="IPR013233">
    <property type="entry name" value="PIG-X/PBN1"/>
</dbReference>
<dbReference type="InterPro" id="IPR040039">
    <property type="entry name" value="PIGX"/>
</dbReference>